<evidence type="ECO:0000259" key="5">
    <source>
        <dbReference type="Pfam" id="PF02836"/>
    </source>
</evidence>
<feature type="domain" description="Glycosyl hydrolases family 2 sugar binding" evidence="6">
    <location>
        <begin position="18"/>
        <end position="147"/>
    </location>
</feature>
<dbReference type="AlphaFoldDB" id="A0A9W9NUC2"/>
<dbReference type="InterPro" id="IPR013783">
    <property type="entry name" value="Ig-like_fold"/>
</dbReference>
<dbReference type="Gene3D" id="3.20.20.80">
    <property type="entry name" value="Glycosidases"/>
    <property type="match status" value="1"/>
</dbReference>
<feature type="domain" description="Glycoside hydrolase family 2 immunoglobulin-like beta-sandwich" evidence="4">
    <location>
        <begin position="261"/>
        <end position="321"/>
    </location>
</feature>
<dbReference type="RefSeq" id="XP_058329367.1">
    <property type="nucleotide sequence ID" value="XM_058476477.1"/>
</dbReference>
<dbReference type="GO" id="GO:0004553">
    <property type="term" value="F:hydrolase activity, hydrolyzing O-glycosyl compounds"/>
    <property type="evidence" value="ECO:0007669"/>
    <property type="project" value="InterPro"/>
</dbReference>
<comment type="caution">
    <text evidence="7">The sequence shown here is derived from an EMBL/GenBank/DDBJ whole genome shotgun (WGS) entry which is preliminary data.</text>
</comment>
<evidence type="ECO:0000313" key="8">
    <source>
        <dbReference type="Proteomes" id="UP001150941"/>
    </source>
</evidence>
<dbReference type="InterPro" id="IPR006102">
    <property type="entry name" value="Ig-like_GH2"/>
</dbReference>
<keyword evidence="8" id="KW-1185">Reference proteome</keyword>
<dbReference type="Pfam" id="PF02837">
    <property type="entry name" value="Glyco_hydro_2_N"/>
    <property type="match status" value="1"/>
</dbReference>
<evidence type="ECO:0000256" key="3">
    <source>
        <dbReference type="ARBA" id="ARBA00023295"/>
    </source>
</evidence>
<dbReference type="EMBL" id="JAPQKS010000005">
    <property type="protein sequence ID" value="KAJ5225956.1"/>
    <property type="molecule type" value="Genomic_DNA"/>
</dbReference>
<dbReference type="InterPro" id="IPR006103">
    <property type="entry name" value="Glyco_hydro_2_cat"/>
</dbReference>
<dbReference type="SUPFAM" id="SSF49303">
    <property type="entry name" value="beta-Galactosidase/glucuronidase domain"/>
    <property type="match status" value="1"/>
</dbReference>
<feature type="domain" description="Glycoside hydrolase family 2 catalytic" evidence="5">
    <location>
        <begin position="361"/>
        <end position="503"/>
    </location>
</feature>
<protein>
    <recommendedName>
        <fullName evidence="9">Beta-galactosidase</fullName>
    </recommendedName>
</protein>
<dbReference type="Gene3D" id="2.60.120.260">
    <property type="entry name" value="Galactose-binding domain-like"/>
    <property type="match status" value="1"/>
</dbReference>
<dbReference type="InterPro" id="IPR036156">
    <property type="entry name" value="Beta-gal/glucu_dom_sf"/>
</dbReference>
<dbReference type="OrthoDB" id="408320at2759"/>
<reference evidence="7" key="2">
    <citation type="journal article" date="2023" name="IMA Fungus">
        <title>Comparative genomic study of the Penicillium genus elucidates a diverse pangenome and 15 lateral gene transfer events.</title>
        <authorList>
            <person name="Petersen C."/>
            <person name="Sorensen T."/>
            <person name="Nielsen M.R."/>
            <person name="Sondergaard T.E."/>
            <person name="Sorensen J.L."/>
            <person name="Fitzpatrick D.A."/>
            <person name="Frisvad J.C."/>
            <person name="Nielsen K.L."/>
        </authorList>
    </citation>
    <scope>NUCLEOTIDE SEQUENCE</scope>
    <source>
        <strain evidence="7">IBT 19713</strain>
    </source>
</reference>
<dbReference type="Pfam" id="PF00703">
    <property type="entry name" value="Glyco_hydro_2"/>
    <property type="match status" value="1"/>
</dbReference>
<dbReference type="Pfam" id="PF02836">
    <property type="entry name" value="Glyco_hydro_2_C"/>
    <property type="match status" value="1"/>
</dbReference>
<proteinExistence type="inferred from homology"/>
<dbReference type="InterPro" id="IPR008979">
    <property type="entry name" value="Galactose-bd-like_sf"/>
</dbReference>
<dbReference type="PANTHER" id="PTHR42732:SF4">
    <property type="entry name" value="BETA-MANNOSIDASE"/>
    <property type="match status" value="1"/>
</dbReference>
<dbReference type="InterPro" id="IPR017853">
    <property type="entry name" value="GH"/>
</dbReference>
<organism evidence="7 8">
    <name type="scientific">Penicillium chermesinum</name>
    <dbReference type="NCBI Taxonomy" id="63820"/>
    <lineage>
        <taxon>Eukaryota</taxon>
        <taxon>Fungi</taxon>
        <taxon>Dikarya</taxon>
        <taxon>Ascomycota</taxon>
        <taxon>Pezizomycotina</taxon>
        <taxon>Eurotiomycetes</taxon>
        <taxon>Eurotiomycetidae</taxon>
        <taxon>Eurotiales</taxon>
        <taxon>Aspergillaceae</taxon>
        <taxon>Penicillium</taxon>
    </lineage>
</organism>
<evidence type="ECO:0000313" key="7">
    <source>
        <dbReference type="EMBL" id="KAJ5225956.1"/>
    </source>
</evidence>
<evidence type="ECO:0000259" key="4">
    <source>
        <dbReference type="Pfam" id="PF00703"/>
    </source>
</evidence>
<evidence type="ECO:0000259" key="6">
    <source>
        <dbReference type="Pfam" id="PF02837"/>
    </source>
</evidence>
<gene>
    <name evidence="7" type="ORF">N7468_007181</name>
</gene>
<keyword evidence="3" id="KW-0326">Glycosidase</keyword>
<evidence type="ECO:0000256" key="2">
    <source>
        <dbReference type="ARBA" id="ARBA00022801"/>
    </source>
</evidence>
<sequence>MADYPRPDFPRKSLNWSTLDGPWSFAFDDKDTGLSSQWHKTGLSAAPIEQRTIQVPFAFQTPASGIGLYEVHEVLWYERDITDLRSAAEQHAGNRVLLRFGAVDYECSVWVDGQYFGGHRGGHVPFDVDVTDAFAAGGAKRLTLRVYDSATDLAQPRGKQFWGPVPESIFYTPTSGIWLSVWAESVPRTRLVDGSGGTVLRSDDVEAGVLHAQVAVTGRSPRAKYSIEIEVSLAGVQVSKSEAELRADRDWIALEPSMVVEEGKLDAVKKKDARLIDDAAWHEERVALWAPEHPILYDLVLRLYDGEHKLMDEVETTTGMRSLDWQKGDGTFRLNGKPYFQMLFLDQGYWPETGLTPPSSEALKTDIELGKALGFNGVRKHQKVEDPRFQYWADRLGWLVWGEMANAYEFGPDYIERMDAEWTEAVKRDINHPCIVTWTPNNESWAYTSLKDNIEQRNHMRSLYYLTKSLDPSRPINDNCGWEHVLTDLTTYHDYADSPELTETCSKMEGGILADKAGHAMFTRPIYKGFSGHTLIDPGAQHKAGAPVICSEFGGVNIAPAKDVKSGERDWGYTTATDVNDFLVRYEKLVMGIVKGGHTCGLVYTQLVDIEQEVNGLYAYDRSEKVPVAGIKAIMDKARGYYYEHVGVQQHGSKGFKKLLEHGRLALHRS</sequence>
<dbReference type="GO" id="GO:0005975">
    <property type="term" value="P:carbohydrate metabolic process"/>
    <property type="evidence" value="ECO:0007669"/>
    <property type="project" value="InterPro"/>
</dbReference>
<name>A0A9W9NUC2_9EURO</name>
<dbReference type="PANTHER" id="PTHR42732">
    <property type="entry name" value="BETA-GALACTOSIDASE"/>
    <property type="match status" value="1"/>
</dbReference>
<dbReference type="Gene3D" id="2.60.40.10">
    <property type="entry name" value="Immunoglobulins"/>
    <property type="match status" value="1"/>
</dbReference>
<evidence type="ECO:0008006" key="9">
    <source>
        <dbReference type="Google" id="ProtNLM"/>
    </source>
</evidence>
<dbReference type="GeneID" id="83203780"/>
<accession>A0A9W9NUC2</accession>
<keyword evidence="2" id="KW-0378">Hydrolase</keyword>
<dbReference type="SUPFAM" id="SSF49785">
    <property type="entry name" value="Galactose-binding domain-like"/>
    <property type="match status" value="1"/>
</dbReference>
<dbReference type="InterPro" id="IPR051913">
    <property type="entry name" value="GH2_Domain-Containing"/>
</dbReference>
<dbReference type="SUPFAM" id="SSF51445">
    <property type="entry name" value="(Trans)glycosidases"/>
    <property type="match status" value="1"/>
</dbReference>
<dbReference type="InterPro" id="IPR006104">
    <property type="entry name" value="Glyco_hydro_2_N"/>
</dbReference>
<comment type="similarity">
    <text evidence="1">Belongs to the glycosyl hydrolase 2 family.</text>
</comment>
<reference evidence="7" key="1">
    <citation type="submission" date="2022-11" db="EMBL/GenBank/DDBJ databases">
        <authorList>
            <person name="Petersen C."/>
        </authorList>
    </citation>
    <scope>NUCLEOTIDE SEQUENCE</scope>
    <source>
        <strain evidence="7">IBT 19713</strain>
    </source>
</reference>
<dbReference type="Proteomes" id="UP001150941">
    <property type="component" value="Unassembled WGS sequence"/>
</dbReference>
<evidence type="ECO:0000256" key="1">
    <source>
        <dbReference type="ARBA" id="ARBA00007401"/>
    </source>
</evidence>